<protein>
    <submittedName>
        <fullName evidence="2">CHAT domain-containing protein</fullName>
    </submittedName>
</protein>
<dbReference type="Proteomes" id="UP000243502">
    <property type="component" value="Chromosome 3"/>
</dbReference>
<proteinExistence type="predicted"/>
<dbReference type="Pfam" id="PF12770">
    <property type="entry name" value="CHAT"/>
    <property type="match status" value="1"/>
</dbReference>
<dbReference type="AlphaFoldDB" id="A0A2I8F2C0"/>
<dbReference type="KEGG" id="pter:C2L65_40650"/>
<evidence type="ECO:0000313" key="2">
    <source>
        <dbReference type="EMBL" id="AUT65802.1"/>
    </source>
</evidence>
<name>A0A2I8F2C0_9BURK</name>
<evidence type="ECO:0000313" key="3">
    <source>
        <dbReference type="Proteomes" id="UP000243502"/>
    </source>
</evidence>
<dbReference type="Pfam" id="PF20308">
    <property type="entry name" value="TPR-S"/>
    <property type="match status" value="1"/>
</dbReference>
<reference evidence="2 3" key="1">
    <citation type="submission" date="2018-01" db="EMBL/GenBank/DDBJ databases">
        <title>Species boundaries and ecological features among Paraburkholderia terrae DSMZ17804T, P. hospita DSMZ17164T and P. caribensis DSMZ13236T.</title>
        <authorList>
            <person name="Pratama A.A."/>
        </authorList>
    </citation>
    <scope>NUCLEOTIDE SEQUENCE [LARGE SCALE GENOMIC DNA]</scope>
    <source>
        <strain evidence="2 3">DSM 17804</strain>
    </source>
</reference>
<evidence type="ECO:0000259" key="1">
    <source>
        <dbReference type="Pfam" id="PF12770"/>
    </source>
</evidence>
<dbReference type="InterPro" id="IPR046880">
    <property type="entry name" value="TPR-S"/>
</dbReference>
<dbReference type="EMBL" id="CP026113">
    <property type="protein sequence ID" value="AUT65802.1"/>
    <property type="molecule type" value="Genomic_DNA"/>
</dbReference>
<dbReference type="InterPro" id="IPR024983">
    <property type="entry name" value="CHAT_dom"/>
</dbReference>
<accession>A0A2I8F2C0</accession>
<gene>
    <name evidence="2" type="ORF">C2L65_40650</name>
</gene>
<organism evidence="2 3">
    <name type="scientific">Paraburkholderia terrae</name>
    <dbReference type="NCBI Taxonomy" id="311230"/>
    <lineage>
        <taxon>Bacteria</taxon>
        <taxon>Pseudomonadati</taxon>
        <taxon>Pseudomonadota</taxon>
        <taxon>Betaproteobacteria</taxon>
        <taxon>Burkholderiales</taxon>
        <taxon>Burkholderiaceae</taxon>
        <taxon>Paraburkholderia</taxon>
    </lineage>
</organism>
<sequence length="975" mass="106235">MAPVCSSRYSRLVPGGATMRSLNESAAAVASGTSPQQAHDAQAGGGALRVSVVNGNLLFIEQPLLLGHYCDAALTGVEAVVDELMSGILSTSLRLGRYPQTIGAQQVFVNAGRRVKLPCELPRPAGAIVVGLGSEGQLNAGDLVMTVRLGVIAWAQRLSEAEPGRSEPFELAATLVGSGGTGIAPGQAARLVVEGVYEANQMLARVTWPGVSHLRLIELFMDRSTEAWRALRLMEQATPGRIRLEDEVLRDTGGLSRPLDNTYRGTDYDLFSAVTQEDRSGEQSIVYTLDTRRARTEVRATATQGRLIRQLVKSASNADNSDPGIGRILFQLLIPREMHPFLAGGSDMQIEVDDGTAGIPWELLDNTGGGASGKRDIDAVKPWAIRAKLLRKLRTKDFRGRVDDADRDAQMLVIGEPYIDDPRYRRLPGARAEAEAVARMLAQRLTPAQVRALVARSDDDVGADARTIVSALLEREWRVLHVSGHGEPPANEAPAASNGDRLRGIVLSDGIYLGAREIAALRRVPELVFVNCCHLAERNEDQLMKDPTLQYDRPRFAATVAEELIKIGVKCVIAAGWAVEDEQANLFATTFYERLIAGDRFLDAVAAARLAAWLQGGNTWAAYQCYGDPNWELRCSGETQSGRGRPPEERYASVGSDVSLLLALEEFTTNARYDATFPKAPLEYLERTFGPRWGQRGKIAEAFGRAWSAVGMYEPAIKWFEKALAANDGAASLGASDALANLRARNAWSVLKAKCTRANAVLQVPPDAIDAARTEIDASIGRLQALLAVQVTAERLSLCASAYKRLAFVEHLAGGNEAESKALAEMTGMYTQAEQLAQRDNDPTMFYPLLNRLVSELVMNLRTNAPGYLQADVDRLRESIEINCKQKPDFWSIVARAETQFYDSVKAGRLACNVDSLIDALRDLKLRISATQNWGSVLDQCEFVLAAYASRDISEAEQQASSKLLQTLSEWAEQA</sequence>
<feature type="domain" description="CHAT" evidence="1">
    <location>
        <begin position="326"/>
        <end position="628"/>
    </location>
</feature>